<dbReference type="InterPro" id="IPR013155">
    <property type="entry name" value="M/V/L/I-tRNA-synth_anticd-bd"/>
</dbReference>
<keyword evidence="7 15" id="KW-0479">Metal-binding</keyword>
<evidence type="ECO:0000256" key="11">
    <source>
        <dbReference type="ARBA" id="ARBA00022917"/>
    </source>
</evidence>
<keyword evidence="6 15" id="KW-0436">Ligase</keyword>
<keyword evidence="11 15" id="KW-0648">Protein biosynthesis</keyword>
<feature type="compositionally biased region" description="Low complexity" evidence="16">
    <location>
        <begin position="14"/>
        <end position="31"/>
    </location>
</feature>
<dbReference type="Gene3D" id="3.90.740.10">
    <property type="entry name" value="Valyl/Leucyl/Isoleucyl-tRNA synthetase, editing domain"/>
    <property type="match status" value="1"/>
</dbReference>
<dbReference type="Gene3D" id="3.40.50.620">
    <property type="entry name" value="HUPs"/>
    <property type="match status" value="2"/>
</dbReference>
<dbReference type="SUPFAM" id="SSF52374">
    <property type="entry name" value="Nucleotidylyl transferase"/>
    <property type="match status" value="1"/>
</dbReference>
<dbReference type="GO" id="GO:0004822">
    <property type="term" value="F:isoleucine-tRNA ligase activity"/>
    <property type="evidence" value="ECO:0007669"/>
    <property type="project" value="UniProtKB-UniRule"/>
</dbReference>
<dbReference type="HOGENOM" id="CLU_001493_1_1_11"/>
<dbReference type="Pfam" id="PF19302">
    <property type="entry name" value="DUF5915"/>
    <property type="match status" value="1"/>
</dbReference>
<evidence type="ECO:0000256" key="10">
    <source>
        <dbReference type="ARBA" id="ARBA00022840"/>
    </source>
</evidence>
<name>A0A075JGR1_9MICO</name>
<evidence type="ECO:0000259" key="18">
    <source>
        <dbReference type="Pfam" id="PF08264"/>
    </source>
</evidence>
<dbReference type="EC" id="6.1.1.5" evidence="15"/>
<feature type="domain" description="Methionyl/Valyl/Leucyl/Isoleucyl-tRNA synthetase anticodon-binding" evidence="18">
    <location>
        <begin position="763"/>
        <end position="915"/>
    </location>
</feature>
<dbReference type="GO" id="GO:0006428">
    <property type="term" value="P:isoleucyl-tRNA aminoacylation"/>
    <property type="evidence" value="ECO:0007669"/>
    <property type="project" value="UniProtKB-UniRule"/>
</dbReference>
<evidence type="ECO:0000313" key="19">
    <source>
        <dbReference type="EMBL" id="AIF40477.1"/>
    </source>
</evidence>
<dbReference type="HAMAP" id="MF_02003">
    <property type="entry name" value="Ile_tRNA_synth_type2"/>
    <property type="match status" value="1"/>
</dbReference>
<evidence type="ECO:0000256" key="2">
    <source>
        <dbReference type="ARBA" id="ARBA00004496"/>
    </source>
</evidence>
<keyword evidence="10 15" id="KW-0067">ATP-binding</keyword>
<comment type="catalytic activity">
    <reaction evidence="14 15">
        <text>tRNA(Ile) + L-isoleucine + ATP = L-isoleucyl-tRNA(Ile) + AMP + diphosphate</text>
        <dbReference type="Rhea" id="RHEA:11060"/>
        <dbReference type="Rhea" id="RHEA-COMP:9666"/>
        <dbReference type="Rhea" id="RHEA-COMP:9695"/>
        <dbReference type="ChEBI" id="CHEBI:30616"/>
        <dbReference type="ChEBI" id="CHEBI:33019"/>
        <dbReference type="ChEBI" id="CHEBI:58045"/>
        <dbReference type="ChEBI" id="CHEBI:78442"/>
        <dbReference type="ChEBI" id="CHEBI:78528"/>
        <dbReference type="ChEBI" id="CHEBI:456215"/>
        <dbReference type="EC" id="6.1.1.5"/>
    </reaction>
</comment>
<dbReference type="GO" id="GO:0002161">
    <property type="term" value="F:aminoacyl-tRNA deacylase activity"/>
    <property type="evidence" value="ECO:0007669"/>
    <property type="project" value="InterPro"/>
</dbReference>
<keyword evidence="20" id="KW-1185">Reference proteome</keyword>
<dbReference type="InterPro" id="IPR009080">
    <property type="entry name" value="tRNAsynth_Ia_anticodon-bd"/>
</dbReference>
<dbReference type="InterPro" id="IPR009008">
    <property type="entry name" value="Val/Leu/Ile-tRNA-synth_edit"/>
</dbReference>
<evidence type="ECO:0000256" key="9">
    <source>
        <dbReference type="ARBA" id="ARBA00022833"/>
    </source>
</evidence>
<feature type="short sequence motif" description="'KMSKS' region" evidence="15">
    <location>
        <begin position="674"/>
        <end position="678"/>
    </location>
</feature>
<dbReference type="KEGG" id="dni:HX89_05440"/>
<dbReference type="InterPro" id="IPR002300">
    <property type="entry name" value="aa-tRNA-synth_Ia"/>
</dbReference>
<evidence type="ECO:0000256" key="4">
    <source>
        <dbReference type="ARBA" id="ARBA00011245"/>
    </source>
</evidence>
<dbReference type="InterPro" id="IPR023586">
    <property type="entry name" value="Ile-tRNA-ligase_type2"/>
</dbReference>
<organism evidence="19 20">
    <name type="scientific">Dermacoccus nishinomiyaensis</name>
    <dbReference type="NCBI Taxonomy" id="1274"/>
    <lineage>
        <taxon>Bacteria</taxon>
        <taxon>Bacillati</taxon>
        <taxon>Actinomycetota</taxon>
        <taxon>Actinomycetes</taxon>
        <taxon>Micrococcales</taxon>
        <taxon>Dermacoccaceae</taxon>
        <taxon>Dermacoccus</taxon>
    </lineage>
</organism>
<evidence type="ECO:0000259" key="17">
    <source>
        <dbReference type="Pfam" id="PF00133"/>
    </source>
</evidence>
<protein>
    <recommendedName>
        <fullName evidence="15">Isoleucine--tRNA ligase</fullName>
        <ecNumber evidence="15">6.1.1.5</ecNumber>
    </recommendedName>
    <alternativeName>
        <fullName evidence="15">Isoleucyl-tRNA synthetase</fullName>
        <shortName evidence="15">IleRS</shortName>
    </alternativeName>
</protein>
<keyword evidence="8 15" id="KW-0547">Nucleotide-binding</keyword>
<dbReference type="EMBL" id="CP008889">
    <property type="protein sequence ID" value="AIF40477.1"/>
    <property type="molecule type" value="Genomic_DNA"/>
</dbReference>
<dbReference type="FunFam" id="3.40.50.620:FF:000063">
    <property type="entry name" value="Isoleucine--tRNA ligase"/>
    <property type="match status" value="1"/>
</dbReference>
<comment type="cofactor">
    <cofactor evidence="1 15">
        <name>Zn(2+)</name>
        <dbReference type="ChEBI" id="CHEBI:29105"/>
    </cofactor>
</comment>
<comment type="domain">
    <text evidence="15">IleRS has two distinct active sites: one for aminoacylation and one for editing. The misactivated valine is translocated from the active site to the editing site, which sterically excludes the correctly activated isoleucine. The single editing site contains two valyl binding pockets, one specific for each substrate (Val-AMP or Val-tRNA(Ile)).</text>
</comment>
<dbReference type="NCBIfam" id="TIGR00392">
    <property type="entry name" value="ileS"/>
    <property type="match status" value="1"/>
</dbReference>
<feature type="domain" description="Aminoacyl-tRNA synthetase class Ia" evidence="17">
    <location>
        <begin position="53"/>
        <end position="711"/>
    </location>
</feature>
<feature type="short sequence motif" description="'HIGH' region" evidence="15">
    <location>
        <begin position="87"/>
        <end position="97"/>
    </location>
</feature>
<dbReference type="FunFam" id="3.40.50.620:FF:000075">
    <property type="entry name" value="Isoleucine--tRNA ligase"/>
    <property type="match status" value="1"/>
</dbReference>
<dbReference type="GeneID" id="41840628"/>
<dbReference type="Gene3D" id="1.10.730.10">
    <property type="entry name" value="Isoleucyl-tRNA Synthetase, Domain 1"/>
    <property type="match status" value="1"/>
</dbReference>
<feature type="binding site" evidence="15">
    <location>
        <position position="677"/>
    </location>
    <ligand>
        <name>ATP</name>
        <dbReference type="ChEBI" id="CHEBI:30616"/>
    </ligand>
</feature>
<dbReference type="eggNOG" id="COG0060">
    <property type="taxonomic scope" value="Bacteria"/>
</dbReference>
<dbReference type="GO" id="GO:0008270">
    <property type="term" value="F:zinc ion binding"/>
    <property type="evidence" value="ECO:0007669"/>
    <property type="project" value="UniProtKB-UniRule"/>
</dbReference>
<proteinExistence type="inferred from homology"/>
<dbReference type="SUPFAM" id="SSF50677">
    <property type="entry name" value="ValRS/IleRS/LeuRS editing domain"/>
    <property type="match status" value="1"/>
</dbReference>
<dbReference type="CDD" id="cd00818">
    <property type="entry name" value="IleRS_core"/>
    <property type="match status" value="1"/>
</dbReference>
<dbReference type="InterPro" id="IPR002301">
    <property type="entry name" value="Ile-tRNA-ligase"/>
</dbReference>
<keyword evidence="12 15" id="KW-0030">Aminoacyl-tRNA synthetase</keyword>
<dbReference type="InterPro" id="IPR014729">
    <property type="entry name" value="Rossmann-like_a/b/a_fold"/>
</dbReference>
<comment type="similarity">
    <text evidence="3 15">Belongs to the class-I aminoacyl-tRNA synthetase family. IleS type 2 subfamily.</text>
</comment>
<evidence type="ECO:0000256" key="6">
    <source>
        <dbReference type="ARBA" id="ARBA00022598"/>
    </source>
</evidence>
<dbReference type="RefSeq" id="WP_038567573.1">
    <property type="nucleotide sequence ID" value="NZ_CP008889.1"/>
</dbReference>
<dbReference type="PANTHER" id="PTHR42780:SF1">
    <property type="entry name" value="ISOLEUCINE--TRNA LIGASE, CYTOPLASMIC"/>
    <property type="match status" value="1"/>
</dbReference>
<feature type="region of interest" description="Disordered" evidence="16">
    <location>
        <begin position="1"/>
        <end position="41"/>
    </location>
</feature>
<reference evidence="19 20" key="1">
    <citation type="submission" date="2014-07" db="EMBL/GenBank/DDBJ databases">
        <title>Genome Sequencing of Dermacoccus nishinomiyaensis.</title>
        <authorList>
            <person name="Hong K.W."/>
            <person name="Chan K.G."/>
        </authorList>
    </citation>
    <scope>NUCLEOTIDE SEQUENCE [LARGE SCALE GENOMIC DNA]</scope>
    <source>
        <strain evidence="19 20">M25</strain>
    </source>
</reference>
<gene>
    <name evidence="15 19" type="primary">ileS</name>
    <name evidence="19" type="ORF">HX89_05440</name>
</gene>
<comment type="subcellular location">
    <subcellularLocation>
        <location evidence="2 15">Cytoplasm</location>
    </subcellularLocation>
</comment>
<evidence type="ECO:0000256" key="13">
    <source>
        <dbReference type="ARBA" id="ARBA00025217"/>
    </source>
</evidence>
<dbReference type="GO" id="GO:0005737">
    <property type="term" value="C:cytoplasm"/>
    <property type="evidence" value="ECO:0007669"/>
    <property type="project" value="UniProtKB-SubCell"/>
</dbReference>
<evidence type="ECO:0000256" key="16">
    <source>
        <dbReference type="SAM" id="MobiDB-lite"/>
    </source>
</evidence>
<comment type="function">
    <text evidence="13 15">Catalyzes the attachment of isoleucine to tRNA(Ile). As IleRS can inadvertently accommodate and process structurally similar amino acids such as valine, to avoid such errors it has two additional distinct tRNA(Ile)-dependent editing activities. One activity is designated as 'pretransfer' editing and involves the hydrolysis of activated Val-AMP. The other activity is designated 'posttransfer' editing and involves deacylation of mischarged Val-tRNA(Ile).</text>
</comment>
<dbReference type="AlphaFoldDB" id="A0A075JGR1"/>
<dbReference type="InterPro" id="IPR033709">
    <property type="entry name" value="Anticodon_Ile_ABEc"/>
</dbReference>
<dbReference type="PROSITE" id="PS00178">
    <property type="entry name" value="AA_TRNA_LIGASE_I"/>
    <property type="match status" value="1"/>
</dbReference>
<evidence type="ECO:0000256" key="15">
    <source>
        <dbReference type="HAMAP-Rule" id="MF_02003"/>
    </source>
</evidence>
<dbReference type="OrthoDB" id="9810365at2"/>
<dbReference type="SUPFAM" id="SSF47323">
    <property type="entry name" value="Anticodon-binding domain of a subclass of class I aminoacyl-tRNA synthetases"/>
    <property type="match status" value="1"/>
</dbReference>
<evidence type="ECO:0000256" key="14">
    <source>
        <dbReference type="ARBA" id="ARBA00048359"/>
    </source>
</evidence>
<sequence>MTYPKVDLTREHAAATPDDAAGAAATTPGTGEAFGIPKGVPSSPNFPSIEKAVLDYWRRDDTFQASIEQRDAGENGDNEFVFYDGPPFANGLPHYGHLLTGYVKDLVPRYMTMRGKRVDRVFGWDTHGLPAELEAMRQLGLKTKDDILDMGIEKFNDAAKKSVMKYASDWEDYVTRMGRWVDFERGYRTYNSGYMESVIWAFKSLYDKGLIYEGLRVLPYCWNDETPLSNHELRMDEDVYKNRQDPAVTVGFTLETGEKALIWTTTPWTLPSNLAVSVGPDIDYVVVEASGPTGSDEKYVIAEARLAAYSKDLFGEKLDADALAAKVVRRMKGSELVGLTYTAPFTYFLDDERVVGKAWRILSADYVTTDDGTGLVHMAPAFGEEDKAATDAAGIPVVVPVGPDGRFTYPVSDYEGMQVFDANPHVIDHLKAATKGDIANAGHASDGTVLVRRESYDHSYPHCWRCRQPLIYMAVSSWFVEVTAIKERMLALNEEIDWVPGNVKHGQFGKWLENARDWSITRNRFWGSPVPVWKSDSPEFPRLDVYGSFDEIERDFGALPRNADGEVDLHRPFVDELTRPNPDDPSGKSTMRRVDDVLDVWFDSGSMSYAQVHYPMENEAWFENHFPADFIVEYIGQTRGWFYTLHILATALFDKPAFSSVICHGIVLGSDGQKMSKSLRNYPDVSEVFDRDGADAMRWFLMSSPILRGGNLSVTEQGIRDGVRQVMMPLWNAYSFFALYANAANGGEGYDAQWSTASNDVLDRYLLAKLHDFVAQVQTQMDAYDIAGACDSVRSFLDVLTNWYIRRSRERFWGTGSSASTGTEHEASSNEAFDTLYTALEVVTRAAAPLLPFETEQIWRGLTGGRSVHLTDFPVADDLPADADLVTAMDRAREVCSATLAIRKAEKLRVRLPLESVTFVGENPHPLEQFADLISDEVNVKNVVLADSANVDADALGVSRRLTVNARAAGPRLGKNVQQAIKGSKSGDWSLGADGVVTAGGLALEQGEYTVDMVVDTEKAGADTAAGMLPGGGFVVLNTQVTPELAAEGLARDIVRAVQQARRDAGLDISDRISLTITGDDEVWAATVAHQDLIMRETLAVQFGSAGAAHQLPDGVGTSAEVGDKQQVRIVVKKVENK</sequence>
<evidence type="ECO:0000256" key="7">
    <source>
        <dbReference type="ARBA" id="ARBA00022723"/>
    </source>
</evidence>
<accession>A0A075JGR1</accession>
<evidence type="ECO:0000256" key="3">
    <source>
        <dbReference type="ARBA" id="ARBA00007078"/>
    </source>
</evidence>
<evidence type="ECO:0000256" key="1">
    <source>
        <dbReference type="ARBA" id="ARBA00001947"/>
    </source>
</evidence>
<comment type="subunit">
    <text evidence="4 15">Monomer.</text>
</comment>
<dbReference type="PANTHER" id="PTHR42780">
    <property type="entry name" value="SOLEUCYL-TRNA SYNTHETASE"/>
    <property type="match status" value="1"/>
</dbReference>
<keyword evidence="5 15" id="KW-0963">Cytoplasm</keyword>
<dbReference type="Pfam" id="PF00133">
    <property type="entry name" value="tRNA-synt_1"/>
    <property type="match status" value="1"/>
</dbReference>
<dbReference type="PRINTS" id="PR00984">
    <property type="entry name" value="TRNASYNTHILE"/>
</dbReference>
<dbReference type="GO" id="GO:0000049">
    <property type="term" value="F:tRNA binding"/>
    <property type="evidence" value="ECO:0007669"/>
    <property type="project" value="InterPro"/>
</dbReference>
<evidence type="ECO:0000256" key="8">
    <source>
        <dbReference type="ARBA" id="ARBA00022741"/>
    </source>
</evidence>
<dbReference type="InterPro" id="IPR001412">
    <property type="entry name" value="aa-tRNA-synth_I_CS"/>
</dbReference>
<evidence type="ECO:0000256" key="5">
    <source>
        <dbReference type="ARBA" id="ARBA00022490"/>
    </source>
</evidence>
<dbReference type="CDD" id="cd07961">
    <property type="entry name" value="Anticodon_Ia_Ile_ABEc"/>
    <property type="match status" value="1"/>
</dbReference>
<dbReference type="GO" id="GO:0005524">
    <property type="term" value="F:ATP binding"/>
    <property type="evidence" value="ECO:0007669"/>
    <property type="project" value="UniProtKB-UniRule"/>
</dbReference>
<evidence type="ECO:0000313" key="20">
    <source>
        <dbReference type="Proteomes" id="UP000027986"/>
    </source>
</evidence>
<dbReference type="Proteomes" id="UP000027986">
    <property type="component" value="Chromosome"/>
</dbReference>
<dbReference type="Pfam" id="PF08264">
    <property type="entry name" value="Anticodon_1"/>
    <property type="match status" value="1"/>
</dbReference>
<evidence type="ECO:0000256" key="12">
    <source>
        <dbReference type="ARBA" id="ARBA00023146"/>
    </source>
</evidence>
<keyword evidence="9 15" id="KW-0862">Zinc</keyword>